<feature type="non-terminal residue" evidence="1">
    <location>
        <position position="1"/>
    </location>
</feature>
<name>X1GIE0_9ZZZZ</name>
<organism evidence="1">
    <name type="scientific">marine sediment metagenome</name>
    <dbReference type="NCBI Taxonomy" id="412755"/>
    <lineage>
        <taxon>unclassified sequences</taxon>
        <taxon>metagenomes</taxon>
        <taxon>ecological metagenomes</taxon>
    </lineage>
</organism>
<protein>
    <submittedName>
        <fullName evidence="1">Uncharacterized protein</fullName>
    </submittedName>
</protein>
<evidence type="ECO:0000313" key="1">
    <source>
        <dbReference type="EMBL" id="GAH44595.1"/>
    </source>
</evidence>
<dbReference type="AlphaFoldDB" id="X1GIE0"/>
<reference evidence="1" key="1">
    <citation type="journal article" date="2014" name="Front. Microbiol.">
        <title>High frequency of phylogenetically diverse reductive dehalogenase-homologous genes in deep subseafloor sedimentary metagenomes.</title>
        <authorList>
            <person name="Kawai M."/>
            <person name="Futagami T."/>
            <person name="Toyoda A."/>
            <person name="Takaki Y."/>
            <person name="Nishi S."/>
            <person name="Hori S."/>
            <person name="Arai W."/>
            <person name="Tsubouchi T."/>
            <person name="Morono Y."/>
            <person name="Uchiyama I."/>
            <person name="Ito T."/>
            <person name="Fujiyama A."/>
            <person name="Inagaki F."/>
            <person name="Takami H."/>
        </authorList>
    </citation>
    <scope>NUCLEOTIDE SEQUENCE</scope>
    <source>
        <strain evidence="1">Expedition CK06-06</strain>
    </source>
</reference>
<gene>
    <name evidence="1" type="ORF">S03H2_11879</name>
</gene>
<dbReference type="EMBL" id="BARU01006049">
    <property type="protein sequence ID" value="GAH44595.1"/>
    <property type="molecule type" value="Genomic_DNA"/>
</dbReference>
<comment type="caution">
    <text evidence="1">The sequence shown here is derived from an EMBL/GenBank/DDBJ whole genome shotgun (WGS) entry which is preliminary data.</text>
</comment>
<accession>X1GIE0</accession>
<sequence length="326" mass="37237">EFSKAREKSFNCIQQPGGIEVWNTENVSGLEKQIASLLGLKNYSRRNLSVEPDPQNYFSFFSELPGQDVRFRLLGYNDEILLESECFSNLLQAKVAALQIIKAGMNRNNYGDHTIVNNSLNIPLQITNSGGITEIFAYASINIQINDDEIILRNKVIANVINRLIQIHKEGEGLYIVEHVLLRPTVPDNTSVDLLMTTHINDDNQTKDPYSFRISIVLPSGFLTDFNSVNSVIKERTWSTRFRNLDFRRLVEKIIIQETPAHILPRIYWLHANSGIDNPTTPSLNRFETVYREWLEAKTDASVTESAYINAQENLVRVLNIIIQNQ</sequence>
<proteinExistence type="predicted"/>